<keyword evidence="2" id="KW-1185">Reference proteome</keyword>
<organism evidence="1 2">
    <name type="scientific">Cnephaeus nilssonii</name>
    <name type="common">Northern bat</name>
    <name type="synonym">Eptesicus nilssonii</name>
    <dbReference type="NCBI Taxonomy" id="3371016"/>
    <lineage>
        <taxon>Eukaryota</taxon>
        <taxon>Metazoa</taxon>
        <taxon>Chordata</taxon>
        <taxon>Craniata</taxon>
        <taxon>Vertebrata</taxon>
        <taxon>Euteleostomi</taxon>
        <taxon>Mammalia</taxon>
        <taxon>Eutheria</taxon>
        <taxon>Laurasiatheria</taxon>
        <taxon>Chiroptera</taxon>
        <taxon>Yangochiroptera</taxon>
        <taxon>Vespertilionidae</taxon>
        <taxon>Cnephaeus</taxon>
    </lineage>
</organism>
<comment type="caution">
    <text evidence="1">The sequence shown here is derived from an EMBL/GenBank/DDBJ whole genome shotgun (WGS) entry which is preliminary data.</text>
</comment>
<protein>
    <submittedName>
        <fullName evidence="1">Uncharacterized protein</fullName>
    </submittedName>
</protein>
<evidence type="ECO:0000313" key="1">
    <source>
        <dbReference type="EMBL" id="KAK1335950.1"/>
    </source>
</evidence>
<reference evidence="1" key="1">
    <citation type="submission" date="2023-06" db="EMBL/GenBank/DDBJ databases">
        <title>Reference genome for the Northern bat (Eptesicus nilssonii), a most northern bat species.</title>
        <authorList>
            <person name="Laine V.N."/>
            <person name="Pulliainen A.T."/>
            <person name="Lilley T.M."/>
        </authorList>
    </citation>
    <scope>NUCLEOTIDE SEQUENCE</scope>
    <source>
        <strain evidence="1">BLF_Eptnil</strain>
        <tissue evidence="1">Kidney</tissue>
    </source>
</reference>
<evidence type="ECO:0000313" key="2">
    <source>
        <dbReference type="Proteomes" id="UP001177744"/>
    </source>
</evidence>
<proteinExistence type="predicted"/>
<name>A0AA40HRD7_CNENI</name>
<dbReference type="EMBL" id="JAULJE010000013">
    <property type="protein sequence ID" value="KAK1335950.1"/>
    <property type="molecule type" value="Genomic_DNA"/>
</dbReference>
<dbReference type="AlphaFoldDB" id="A0AA40HRD7"/>
<sequence length="101" mass="11095">MAQFVRNLADKAPALVNAAVTDSKPYSATFWHCAEVELIPLTLAESLKKNNTSPNKAYYVQVLEREAPTLKYSLDELIRPDHTLNSLPAGLISPTAALPCR</sequence>
<accession>A0AA40HRD7</accession>
<gene>
    <name evidence="1" type="ORF">QTO34_003750</name>
</gene>
<dbReference type="Proteomes" id="UP001177744">
    <property type="component" value="Unassembled WGS sequence"/>
</dbReference>